<dbReference type="Gene3D" id="3.90.70.10">
    <property type="entry name" value="Cysteine proteinases"/>
    <property type="match status" value="1"/>
</dbReference>
<dbReference type="Pfam" id="PF00443">
    <property type="entry name" value="UCH"/>
    <property type="match status" value="1"/>
</dbReference>
<dbReference type="InterPro" id="IPR028889">
    <property type="entry name" value="USP"/>
</dbReference>
<dbReference type="CDD" id="cd02674">
    <property type="entry name" value="Peptidase_C19R"/>
    <property type="match status" value="1"/>
</dbReference>
<feature type="domain" description="USP" evidence="5">
    <location>
        <begin position="516"/>
        <end position="840"/>
    </location>
</feature>
<dbReference type="InterPro" id="IPR015063">
    <property type="entry name" value="USP8_dimer"/>
</dbReference>
<feature type="compositionally biased region" description="Low complexity" evidence="4">
    <location>
        <begin position="376"/>
        <end position="390"/>
    </location>
</feature>
<reference evidence="6" key="1">
    <citation type="submission" date="2015-12" db="EMBL/GenBank/DDBJ databases">
        <title>De novo transcriptome assembly of four potential Pierce s Disease insect vectors from Arizona vineyards.</title>
        <authorList>
            <person name="Tassone E.E."/>
        </authorList>
    </citation>
    <scope>NUCLEOTIDE SEQUENCE</scope>
</reference>
<dbReference type="EC" id="3.4.19.12" evidence="3"/>
<dbReference type="PROSITE" id="PS00972">
    <property type="entry name" value="USP_1"/>
    <property type="match status" value="1"/>
</dbReference>
<protein>
    <recommendedName>
        <fullName evidence="3">Ubiquitin carboxyl-terminal hydrolase</fullName>
        <ecNumber evidence="3">3.4.19.12</ecNumber>
    </recommendedName>
</protein>
<proteinExistence type="inferred from homology"/>
<dbReference type="SUPFAM" id="SSF52821">
    <property type="entry name" value="Rhodanese/Cell cycle control phosphatase"/>
    <property type="match status" value="1"/>
</dbReference>
<keyword evidence="3" id="KW-0645">Protease</keyword>
<dbReference type="GO" id="GO:0004843">
    <property type="term" value="F:cysteine-type deubiquitinase activity"/>
    <property type="evidence" value="ECO:0007669"/>
    <property type="project" value="UniProtKB-UniRule"/>
</dbReference>
<dbReference type="Pfam" id="PF08969">
    <property type="entry name" value="USP8_dimer"/>
    <property type="match status" value="1"/>
</dbReference>
<organism evidence="6">
    <name type="scientific">Clastoptera arizonana</name>
    <name type="common">Arizona spittle bug</name>
    <dbReference type="NCBI Taxonomy" id="38151"/>
    <lineage>
        <taxon>Eukaryota</taxon>
        <taxon>Metazoa</taxon>
        <taxon>Ecdysozoa</taxon>
        <taxon>Arthropoda</taxon>
        <taxon>Hexapoda</taxon>
        <taxon>Insecta</taxon>
        <taxon>Pterygota</taxon>
        <taxon>Neoptera</taxon>
        <taxon>Paraneoptera</taxon>
        <taxon>Hemiptera</taxon>
        <taxon>Auchenorrhyncha</taxon>
        <taxon>Cercopoidea</taxon>
        <taxon>Clastopteridae</taxon>
        <taxon>Clastoptera</taxon>
    </lineage>
</organism>
<dbReference type="InterPro" id="IPR001394">
    <property type="entry name" value="Peptidase_C19_UCH"/>
</dbReference>
<gene>
    <name evidence="6" type="ORF">g.40719</name>
</gene>
<dbReference type="PROSITE" id="PS50235">
    <property type="entry name" value="USP_3"/>
    <property type="match status" value="1"/>
</dbReference>
<keyword evidence="3" id="KW-0833">Ubl conjugation pathway</keyword>
<dbReference type="AlphaFoldDB" id="A0A1B6DJ93"/>
<dbReference type="PANTHER" id="PTHR21646:SF46">
    <property type="entry name" value="UBIQUITIN CARBOXYL-TERMINAL HYDROLASE"/>
    <property type="match status" value="1"/>
</dbReference>
<dbReference type="Gene3D" id="3.40.250.10">
    <property type="entry name" value="Rhodanese-like domain"/>
    <property type="match status" value="1"/>
</dbReference>
<accession>A0A1B6DJ93</accession>
<dbReference type="EMBL" id="GEDC01011524">
    <property type="protein sequence ID" value="JAS25774.1"/>
    <property type="molecule type" value="Transcribed_RNA"/>
</dbReference>
<feature type="compositionally biased region" description="Polar residues" evidence="4">
    <location>
        <begin position="356"/>
        <end position="375"/>
    </location>
</feature>
<feature type="compositionally biased region" description="Low complexity" evidence="4">
    <location>
        <begin position="405"/>
        <end position="417"/>
    </location>
</feature>
<dbReference type="PANTHER" id="PTHR21646">
    <property type="entry name" value="UBIQUITIN CARBOXYL-TERMINAL HYDROLASE"/>
    <property type="match status" value="1"/>
</dbReference>
<keyword evidence="3" id="KW-0378">Hydrolase</keyword>
<name>A0A1B6DJ93_9HEMI</name>
<dbReference type="GO" id="GO:0016579">
    <property type="term" value="P:protein deubiquitination"/>
    <property type="evidence" value="ECO:0007669"/>
    <property type="project" value="InterPro"/>
</dbReference>
<dbReference type="InterPro" id="IPR038765">
    <property type="entry name" value="Papain-like_cys_pep_sf"/>
</dbReference>
<comment type="similarity">
    <text evidence="2 3">Belongs to the peptidase C19 family.</text>
</comment>
<dbReference type="PROSITE" id="PS00973">
    <property type="entry name" value="USP_2"/>
    <property type="match status" value="1"/>
</dbReference>
<dbReference type="InterPro" id="IPR050185">
    <property type="entry name" value="Ub_carboxyl-term_hydrolase"/>
</dbReference>
<feature type="compositionally biased region" description="Polar residues" evidence="4">
    <location>
        <begin position="322"/>
        <end position="348"/>
    </location>
</feature>
<dbReference type="SUPFAM" id="SSF54001">
    <property type="entry name" value="Cysteine proteinases"/>
    <property type="match status" value="1"/>
</dbReference>
<comment type="catalytic activity">
    <reaction evidence="1 3">
        <text>Thiol-dependent hydrolysis of ester, thioester, amide, peptide and isopeptide bonds formed by the C-terminal Gly of ubiquitin (a 76-residue protein attached to proteins as an intracellular targeting signal).</text>
        <dbReference type="EC" id="3.4.19.12"/>
    </reaction>
</comment>
<evidence type="ECO:0000259" key="5">
    <source>
        <dbReference type="PROSITE" id="PS50235"/>
    </source>
</evidence>
<feature type="region of interest" description="Disordered" evidence="4">
    <location>
        <begin position="321"/>
        <end position="439"/>
    </location>
</feature>
<evidence type="ECO:0000256" key="2">
    <source>
        <dbReference type="ARBA" id="ARBA00009085"/>
    </source>
</evidence>
<evidence type="ECO:0000256" key="1">
    <source>
        <dbReference type="ARBA" id="ARBA00000707"/>
    </source>
</evidence>
<sequence>MVATKKNIHLATSLNELKKKSEDIKMIQSARNNIKRLVDSLDILHKKLTELMKGPELDEEQIYLISFRILLIWQMIESTDEYKDDNKYYKLMFGTEVYNTLLVMEEMEKSLQERYPPSKKVNPQIKDNEQINDQKNKGINGISNNTLPIETVKQSNKEPVSITCKDLYDKLLGNENILVIDVRSQQDFQNSKFTKGKMINIPNTLITPGISAAKMRERLSSEDHYYWDHRDEYNLIILVDWQTKEDILDPDSPLTVLKNIFLKWDPGVKYKEKPLILEGGYERFLDSHPYFTTNPHIKRPQNKENVNFVALDEINYPMTDLLGNTTPPKNSSITLSDQSNSTFSSGSVPTFDRSTKPNLSKPISKSTLSEDVTMNESSSSETVTSSSLEVTPEDLPPKSTPENQSSSVLSEIVSNSLPTSVQDHRTPPPTPNKAFFGDEDNNNFSFAKLRSDEMSSFPSGLKRSLSSPNIAQLKDDEEINQKVIPLIDRNSKPSARLSFADSYSPKSHGNVQRGLTGLKNLGNLCYMNSIMQCVSNTEELKRELMSLHSPHKNRNSKTKGLVFDAVKQLIRLLHQGAYRWVSCQELKAVAGQFCNTFAGYEQQDSHEFLTELMDWLHEDLNYPSPNISLDGASEETGEKAWGEFKKNNESIVLNLFYGQLRSTITCSDCNKKSIKFDPFSNLSLPLPMEKDKINLSDCLRLYLRGETISGWICPRCKVPRQAVKKFDITRLPPVLVIHLKRFMTEFVGVGWTRKKGNMVEFPLDDLDMRQYVVNNEQRFHTYNLYAVSNHYGTMDSGHYTAYCKNYALKKWFKFDDQEVAEISSSGVRTSAAYILFYSAIGKS</sequence>
<evidence type="ECO:0000313" key="6">
    <source>
        <dbReference type="EMBL" id="JAS25774.1"/>
    </source>
</evidence>
<dbReference type="SUPFAM" id="SSF140856">
    <property type="entry name" value="USP8 N-terminal domain-like"/>
    <property type="match status" value="1"/>
</dbReference>
<dbReference type="Gene3D" id="1.20.58.80">
    <property type="entry name" value="Phosphotransferase system, lactose/cellobiose-type IIA subunit"/>
    <property type="match status" value="1"/>
</dbReference>
<dbReference type="GO" id="GO:0006508">
    <property type="term" value="P:proteolysis"/>
    <property type="evidence" value="ECO:0007669"/>
    <property type="project" value="UniProtKB-KW"/>
</dbReference>
<dbReference type="InterPro" id="IPR036873">
    <property type="entry name" value="Rhodanese-like_dom_sf"/>
</dbReference>
<dbReference type="InterPro" id="IPR018200">
    <property type="entry name" value="USP_CS"/>
</dbReference>
<evidence type="ECO:0000256" key="4">
    <source>
        <dbReference type="SAM" id="MobiDB-lite"/>
    </source>
</evidence>
<keyword evidence="3" id="KW-0788">Thiol protease</keyword>
<evidence type="ECO:0000256" key="3">
    <source>
        <dbReference type="RuleBase" id="RU366025"/>
    </source>
</evidence>